<evidence type="ECO:0000256" key="1">
    <source>
        <dbReference type="SAM" id="MobiDB-lite"/>
    </source>
</evidence>
<evidence type="ECO:0008006" key="4">
    <source>
        <dbReference type="Google" id="ProtNLM"/>
    </source>
</evidence>
<organism evidence="2 3">
    <name type="scientific">Metapseudomonas otitidis</name>
    <dbReference type="NCBI Taxonomy" id="319939"/>
    <lineage>
        <taxon>Bacteria</taxon>
        <taxon>Pseudomonadati</taxon>
        <taxon>Pseudomonadota</taxon>
        <taxon>Gammaproteobacteria</taxon>
        <taxon>Pseudomonadales</taxon>
        <taxon>Pseudomonadaceae</taxon>
        <taxon>Metapseudomonas</taxon>
    </lineage>
</organism>
<dbReference type="RefSeq" id="WP_172434563.1">
    <property type="nucleotide sequence ID" value="NZ_AP022642.1"/>
</dbReference>
<feature type="compositionally biased region" description="Pro residues" evidence="1">
    <location>
        <begin position="72"/>
        <end position="84"/>
    </location>
</feature>
<proteinExistence type="predicted"/>
<name>A0A679GM50_9GAMM</name>
<feature type="region of interest" description="Disordered" evidence="1">
    <location>
        <begin position="1"/>
        <end position="115"/>
    </location>
</feature>
<feature type="compositionally biased region" description="Pro residues" evidence="1">
    <location>
        <begin position="91"/>
        <end position="100"/>
    </location>
</feature>
<feature type="compositionally biased region" description="Low complexity" evidence="1">
    <location>
        <begin position="101"/>
        <end position="111"/>
    </location>
</feature>
<dbReference type="Proteomes" id="UP000501237">
    <property type="component" value="Chromosome"/>
</dbReference>
<dbReference type="AlphaFoldDB" id="A0A679GM50"/>
<reference evidence="2 3" key="1">
    <citation type="journal article" date="2020" name="Microbiol. Resour. Announc.">
        <title>Complete genome sequence of Pseudomonas otitidis strain MrB4, isolated from Lake Biwa in Japan.</title>
        <authorList>
            <person name="Miyazaki K."/>
            <person name="Hase E."/>
            <person name="Maruya T."/>
        </authorList>
    </citation>
    <scope>NUCLEOTIDE SEQUENCE [LARGE SCALE GENOMIC DNA]</scope>
    <source>
        <strain evidence="2 3">MrB4</strain>
    </source>
</reference>
<accession>A0A679GM50</accession>
<dbReference type="KEGG" id="poj:PtoMrB4_45720"/>
<evidence type="ECO:0000313" key="2">
    <source>
        <dbReference type="EMBL" id="BCA30595.1"/>
    </source>
</evidence>
<dbReference type="GeneID" id="57399792"/>
<dbReference type="EMBL" id="AP022642">
    <property type="protein sequence ID" value="BCA30595.1"/>
    <property type="molecule type" value="Genomic_DNA"/>
</dbReference>
<protein>
    <recommendedName>
        <fullName evidence="4">DNA polymerase III subunit chi</fullName>
    </recommendedName>
</protein>
<gene>
    <name evidence="2" type="ORF">PtoMrB4_45720</name>
</gene>
<evidence type="ECO:0000313" key="3">
    <source>
        <dbReference type="Proteomes" id="UP000501237"/>
    </source>
</evidence>
<feature type="compositionally biased region" description="Pro residues" evidence="1">
    <location>
        <begin position="1"/>
        <end position="10"/>
    </location>
</feature>
<sequence length="170" mass="17823">MDNPSQPPRPAHLLDDLESIRALLDEHTSSEPPLLTESVDPASIPLLSEIVEPPPFSLSPAPAPQAAQPATPAAPRPAPAPTPAPVKAAAPVPPVAPAPAAPSAAQPSVRAGVEAATQTQLNRLDGELRAAAQLILQDVIDDFVPQIEAELKRRLNARLARLLPQLPRRS</sequence>
<feature type="compositionally biased region" description="Pro residues" evidence="1">
    <location>
        <begin position="52"/>
        <end position="63"/>
    </location>
</feature>
<feature type="compositionally biased region" description="Basic and acidic residues" evidence="1">
    <location>
        <begin position="12"/>
        <end position="29"/>
    </location>
</feature>